<dbReference type="InParanoid" id="A0A0D0AAI7"/>
<dbReference type="EMBL" id="KN835662">
    <property type="protein sequence ID" value="KIK35104.1"/>
    <property type="molecule type" value="Genomic_DNA"/>
</dbReference>
<proteinExistence type="predicted"/>
<name>A0A0D0AAI7_9AGAM</name>
<feature type="non-terminal residue" evidence="1">
    <location>
        <position position="92"/>
    </location>
</feature>
<reference evidence="2" key="2">
    <citation type="submission" date="2015-01" db="EMBL/GenBank/DDBJ databases">
        <title>Evolutionary Origins and Diversification of the Mycorrhizal Mutualists.</title>
        <authorList>
            <consortium name="DOE Joint Genome Institute"/>
            <consortium name="Mycorrhizal Genomics Consortium"/>
            <person name="Kohler A."/>
            <person name="Kuo A."/>
            <person name="Nagy L.G."/>
            <person name="Floudas D."/>
            <person name="Copeland A."/>
            <person name="Barry K.W."/>
            <person name="Cichocki N."/>
            <person name="Veneault-Fourrey C."/>
            <person name="LaButti K."/>
            <person name="Lindquist E.A."/>
            <person name="Lipzen A."/>
            <person name="Lundell T."/>
            <person name="Morin E."/>
            <person name="Murat C."/>
            <person name="Riley R."/>
            <person name="Ohm R."/>
            <person name="Sun H."/>
            <person name="Tunlid A."/>
            <person name="Henrissat B."/>
            <person name="Grigoriev I.V."/>
            <person name="Hibbett D.S."/>
            <person name="Martin F."/>
        </authorList>
    </citation>
    <scope>NUCLEOTIDE SEQUENCE [LARGE SCALE GENOMIC DNA]</scope>
    <source>
        <strain evidence="2">UH-Slu-Lm8-n1</strain>
    </source>
</reference>
<reference evidence="1 2" key="1">
    <citation type="submission" date="2014-04" db="EMBL/GenBank/DDBJ databases">
        <authorList>
            <consortium name="DOE Joint Genome Institute"/>
            <person name="Kuo A."/>
            <person name="Ruytinx J."/>
            <person name="Rineau F."/>
            <person name="Colpaert J."/>
            <person name="Kohler A."/>
            <person name="Nagy L.G."/>
            <person name="Floudas D."/>
            <person name="Copeland A."/>
            <person name="Barry K.W."/>
            <person name="Cichocki N."/>
            <person name="Veneault-Fourrey C."/>
            <person name="LaButti K."/>
            <person name="Lindquist E.A."/>
            <person name="Lipzen A."/>
            <person name="Lundell T."/>
            <person name="Morin E."/>
            <person name="Murat C."/>
            <person name="Sun H."/>
            <person name="Tunlid A."/>
            <person name="Henrissat B."/>
            <person name="Grigoriev I.V."/>
            <person name="Hibbett D.S."/>
            <person name="Martin F."/>
            <person name="Nordberg H.P."/>
            <person name="Cantor M.N."/>
            <person name="Hua S.X."/>
        </authorList>
    </citation>
    <scope>NUCLEOTIDE SEQUENCE [LARGE SCALE GENOMIC DNA]</scope>
    <source>
        <strain evidence="1 2">UH-Slu-Lm8-n1</strain>
    </source>
</reference>
<organism evidence="1 2">
    <name type="scientific">Suillus luteus UH-Slu-Lm8-n1</name>
    <dbReference type="NCBI Taxonomy" id="930992"/>
    <lineage>
        <taxon>Eukaryota</taxon>
        <taxon>Fungi</taxon>
        <taxon>Dikarya</taxon>
        <taxon>Basidiomycota</taxon>
        <taxon>Agaricomycotina</taxon>
        <taxon>Agaricomycetes</taxon>
        <taxon>Agaricomycetidae</taxon>
        <taxon>Boletales</taxon>
        <taxon>Suillineae</taxon>
        <taxon>Suillaceae</taxon>
        <taxon>Suillus</taxon>
    </lineage>
</organism>
<gene>
    <name evidence="1" type="ORF">CY34DRAFT_812417</name>
</gene>
<dbReference type="HOGENOM" id="CLU_2419180_0_0_1"/>
<dbReference type="OrthoDB" id="2675256at2759"/>
<protein>
    <submittedName>
        <fullName evidence="1">Uncharacterized protein</fullName>
    </submittedName>
</protein>
<evidence type="ECO:0000313" key="2">
    <source>
        <dbReference type="Proteomes" id="UP000054485"/>
    </source>
</evidence>
<keyword evidence="2" id="KW-1185">Reference proteome</keyword>
<evidence type="ECO:0000313" key="1">
    <source>
        <dbReference type="EMBL" id="KIK35104.1"/>
    </source>
</evidence>
<dbReference type="Proteomes" id="UP000054485">
    <property type="component" value="Unassembled WGS sequence"/>
</dbReference>
<dbReference type="AlphaFoldDB" id="A0A0D0AAI7"/>
<accession>A0A0D0AAI7</accession>
<sequence length="92" mass="10486">MPHAFYLAGILLQITPEQLSVTPLDSIVEQQWWDVICTAWPHASSIIEDDVHCFEFLPVLVKGTRNYMHIASKPSLKWLIRDVDGVLNTLGR</sequence>